<feature type="chain" id="PRO_5029014426" evidence="2">
    <location>
        <begin position="28"/>
        <end position="343"/>
    </location>
</feature>
<evidence type="ECO:0000313" key="5">
    <source>
        <dbReference type="EMBL" id="QLL78723.1"/>
    </source>
</evidence>
<dbReference type="Gene3D" id="2.60.40.1710">
    <property type="entry name" value="Subtilisin-like superfamily"/>
    <property type="match status" value="1"/>
</dbReference>
<dbReference type="AlphaFoldDB" id="A0A7H9ELW3"/>
<dbReference type="InterPro" id="IPR021759">
    <property type="entry name" value="WxLIP_HBD"/>
</dbReference>
<dbReference type="Pfam" id="PF06030">
    <property type="entry name" value="WxLIP_PGBD"/>
    <property type="match status" value="1"/>
</dbReference>
<protein>
    <submittedName>
        <fullName evidence="5">DUF3324 domain-containing protein</fullName>
    </submittedName>
</protein>
<evidence type="ECO:0000313" key="6">
    <source>
        <dbReference type="Proteomes" id="UP000510886"/>
    </source>
</evidence>
<gene>
    <name evidence="5" type="ORF">GTO87_09080</name>
</gene>
<proteinExistence type="predicted"/>
<evidence type="ECO:0000259" key="3">
    <source>
        <dbReference type="Pfam" id="PF06030"/>
    </source>
</evidence>
<keyword evidence="1" id="KW-1133">Transmembrane helix</keyword>
<keyword evidence="2" id="KW-0732">Signal</keyword>
<keyword evidence="1" id="KW-0472">Membrane</keyword>
<reference evidence="5 6" key="1">
    <citation type="submission" date="2020-01" db="EMBL/GenBank/DDBJ databases">
        <title>Complete and circular genome sequences of six lactobacillus isolates from horses.</title>
        <authorList>
            <person name="Hassan H.M."/>
        </authorList>
    </citation>
    <scope>NUCLEOTIDE SEQUENCE [LARGE SCALE GENOMIC DNA]</scope>
    <source>
        <strain evidence="5 6">1A</strain>
    </source>
</reference>
<dbReference type="Pfam" id="PF11797">
    <property type="entry name" value="WxLIP_HBD"/>
    <property type="match status" value="1"/>
</dbReference>
<sequence length="343" mass="38228">MKVKTFTKVILTLVLGFCFLQKPAVQAAVANDAAQFTISPVYPREQRPDTTGYFALKTRPKTTVPVKVKITNLNSDTDVDYIVRVGNATTTDNGAINYTDFKTKKDPTAAFQLTQFVPKKERTQQVTVAAHKSTTVSINLRLPRQKFNGTIAGGIYVERMTNAHVDTKSKLSAQNHFAMTLPVLVSQQKHPDQVAQMKLKAVKVQKGPKISATLRNTRPVLFGKLKINAQITKQGQTKVLAQRQVQNYQVAPNSTFNFLVTDHNQLGAGKYTLTLHLQSGKRKWNLRQNFTITGSQGVPFTKQKGWLGLSQLIWLLIGFLVLLIVILCGIIIAQNKRLSKKNK</sequence>
<dbReference type="KEGG" id="lsw:GTO87_09080"/>
<evidence type="ECO:0000256" key="2">
    <source>
        <dbReference type="SAM" id="SignalP"/>
    </source>
</evidence>
<feature type="domain" description="WxL Interacting Protein peptidoglycan binding" evidence="3">
    <location>
        <begin position="36"/>
        <end position="158"/>
    </location>
</feature>
<evidence type="ECO:0000256" key="1">
    <source>
        <dbReference type="SAM" id="Phobius"/>
    </source>
</evidence>
<dbReference type="EMBL" id="CP047418">
    <property type="protein sequence ID" value="QLL78723.1"/>
    <property type="molecule type" value="Genomic_DNA"/>
</dbReference>
<name>A0A7H9ELW3_9LACO</name>
<organism evidence="5 6">
    <name type="scientific">Ligilactobacillus saerimneri</name>
    <dbReference type="NCBI Taxonomy" id="228229"/>
    <lineage>
        <taxon>Bacteria</taxon>
        <taxon>Bacillati</taxon>
        <taxon>Bacillota</taxon>
        <taxon>Bacilli</taxon>
        <taxon>Lactobacillales</taxon>
        <taxon>Lactobacillaceae</taxon>
        <taxon>Ligilactobacillus</taxon>
    </lineage>
</organism>
<keyword evidence="1" id="KW-0812">Transmembrane</keyword>
<dbReference type="Proteomes" id="UP000510886">
    <property type="component" value="Chromosome"/>
</dbReference>
<feature type="signal peptide" evidence="2">
    <location>
        <begin position="1"/>
        <end position="27"/>
    </location>
</feature>
<dbReference type="RefSeq" id="WP_180848915.1">
    <property type="nucleotide sequence ID" value="NZ_CP047418.1"/>
</dbReference>
<dbReference type="InterPro" id="IPR010317">
    <property type="entry name" value="WxLIP_PGBD"/>
</dbReference>
<evidence type="ECO:0000259" key="4">
    <source>
        <dbReference type="Pfam" id="PF11797"/>
    </source>
</evidence>
<accession>A0A7H9ELW3</accession>
<feature type="domain" description="WxL Interacting Protein host binding" evidence="4">
    <location>
        <begin position="170"/>
        <end position="296"/>
    </location>
</feature>
<feature type="transmembrane region" description="Helical" evidence="1">
    <location>
        <begin position="312"/>
        <end position="333"/>
    </location>
</feature>